<gene>
    <name evidence="2" type="ORF">DDE83_005436</name>
</gene>
<proteinExistence type="predicted"/>
<comment type="caution">
    <text evidence="2">The sequence shown here is derived from an EMBL/GenBank/DDBJ whole genome shotgun (WGS) entry which is preliminary data.</text>
</comment>
<feature type="compositionally biased region" description="Polar residues" evidence="1">
    <location>
        <begin position="93"/>
        <end position="103"/>
    </location>
</feature>
<feature type="compositionally biased region" description="Polar residues" evidence="1">
    <location>
        <begin position="75"/>
        <end position="86"/>
    </location>
</feature>
<organism evidence="2 3">
    <name type="scientific">Stemphylium lycopersici</name>
    <name type="common">Tomato gray leaf spot disease fungus</name>
    <name type="synonym">Thyrospora lycopersici</name>
    <dbReference type="NCBI Taxonomy" id="183478"/>
    <lineage>
        <taxon>Eukaryota</taxon>
        <taxon>Fungi</taxon>
        <taxon>Dikarya</taxon>
        <taxon>Ascomycota</taxon>
        <taxon>Pezizomycotina</taxon>
        <taxon>Dothideomycetes</taxon>
        <taxon>Pleosporomycetidae</taxon>
        <taxon>Pleosporales</taxon>
        <taxon>Pleosporineae</taxon>
        <taxon>Pleosporaceae</taxon>
        <taxon>Stemphylium</taxon>
    </lineage>
</organism>
<evidence type="ECO:0000313" key="2">
    <source>
        <dbReference type="EMBL" id="RAR09680.1"/>
    </source>
</evidence>
<name>A0A364N1Q1_STELY</name>
<keyword evidence="3" id="KW-1185">Reference proteome</keyword>
<feature type="compositionally biased region" description="Low complexity" evidence="1">
    <location>
        <begin position="51"/>
        <end position="72"/>
    </location>
</feature>
<feature type="compositionally biased region" description="Polar residues" evidence="1">
    <location>
        <begin position="122"/>
        <end position="147"/>
    </location>
</feature>
<dbReference type="EMBL" id="QGDH01000073">
    <property type="protein sequence ID" value="RAR09680.1"/>
    <property type="molecule type" value="Genomic_DNA"/>
</dbReference>
<dbReference type="AlphaFoldDB" id="A0A364N1Q1"/>
<evidence type="ECO:0000256" key="1">
    <source>
        <dbReference type="SAM" id="MobiDB-lite"/>
    </source>
</evidence>
<evidence type="ECO:0000313" key="3">
    <source>
        <dbReference type="Proteomes" id="UP000249619"/>
    </source>
</evidence>
<sequence length="158" mass="16993">MCHKLFQVYACGHQKPVCTTPCPHAIATGRQLLRDNNNSNDNSSRQEARLSRSVSVVFSTTPPVPTSTASRSNMDDPSSQRQSQAHPSPLLVVTNSTQEQRQSCIPPAFHFVASGPEPRSPLAQSSSQNPCPTWLTTGTLVNASSTPLAPADPEVNDE</sequence>
<dbReference type="Proteomes" id="UP000249619">
    <property type="component" value="Unassembled WGS sequence"/>
</dbReference>
<feature type="region of interest" description="Disordered" evidence="1">
    <location>
        <begin position="33"/>
        <end position="158"/>
    </location>
</feature>
<accession>A0A364N1Q1</accession>
<reference evidence="3" key="1">
    <citation type="submission" date="2018-05" db="EMBL/GenBank/DDBJ databases">
        <title>Draft genome sequence of Stemphylium lycopersici strain CIDEFI 213.</title>
        <authorList>
            <person name="Medina R."/>
            <person name="Franco M.E.E."/>
            <person name="Lucentini C.G."/>
            <person name="Saparrat M.C.N."/>
            <person name="Balatti P.A."/>
        </authorList>
    </citation>
    <scope>NUCLEOTIDE SEQUENCE [LARGE SCALE GENOMIC DNA]</scope>
    <source>
        <strain evidence="3">CIDEFI 213</strain>
    </source>
</reference>
<protein>
    <submittedName>
        <fullName evidence="2">Uncharacterized protein</fullName>
    </submittedName>
</protein>